<accession>A0A2T4TYK4</accession>
<dbReference type="NCBIfam" id="TIGR03698">
    <property type="entry name" value="clan_AA_DTGF"/>
    <property type="match status" value="1"/>
</dbReference>
<protein>
    <submittedName>
        <fullName evidence="1">Clan AA aspartic protease</fullName>
    </submittedName>
</protein>
<proteinExistence type="predicted"/>
<dbReference type="GO" id="GO:0006508">
    <property type="term" value="P:proteolysis"/>
    <property type="evidence" value="ECO:0007669"/>
    <property type="project" value="UniProtKB-KW"/>
</dbReference>
<reference evidence="2" key="2">
    <citation type="journal article" date="2018" name="Environ. Microbiol.">
        <title>Bloom of a denitrifying methanotroph, 'Candidatus Methylomirabilis limnetica', in a deep stratified lake.</title>
        <authorList>
            <person name="Graf J.S."/>
            <person name="Mayr M.J."/>
            <person name="Marchant H.K."/>
            <person name="Tienken D."/>
            <person name="Hach P.F."/>
            <person name="Brand A."/>
            <person name="Schubert C.J."/>
            <person name="Kuypers M.M."/>
            <person name="Milucka J."/>
        </authorList>
    </citation>
    <scope>NUCLEOTIDE SEQUENCE [LARGE SCALE GENOMIC DNA]</scope>
    <source>
        <strain evidence="2">Zug</strain>
    </source>
</reference>
<dbReference type="GO" id="GO:0008233">
    <property type="term" value="F:peptidase activity"/>
    <property type="evidence" value="ECO:0007669"/>
    <property type="project" value="UniProtKB-KW"/>
</dbReference>
<gene>
    <name evidence="1" type="ORF">CLG94_05985</name>
</gene>
<keyword evidence="1" id="KW-0378">Hydrolase</keyword>
<evidence type="ECO:0000313" key="2">
    <source>
        <dbReference type="Proteomes" id="UP000241436"/>
    </source>
</evidence>
<keyword evidence="2" id="KW-1185">Reference proteome</keyword>
<organism evidence="1 2">
    <name type="scientific">Candidatus Methylomirabilis limnetica</name>
    <dbReference type="NCBI Taxonomy" id="2033718"/>
    <lineage>
        <taxon>Bacteria</taxon>
        <taxon>Candidatus Methylomirabilota</taxon>
        <taxon>Candidatus Methylomirabilia</taxon>
        <taxon>Candidatus Methylomirabilales</taxon>
        <taxon>Candidatus Methylomirabilaceae</taxon>
        <taxon>Candidatus Methylomirabilis</taxon>
    </lineage>
</organism>
<evidence type="ECO:0000313" key="1">
    <source>
        <dbReference type="EMBL" id="PTL36205.1"/>
    </source>
</evidence>
<dbReference type="AlphaFoldDB" id="A0A2T4TYK4"/>
<comment type="caution">
    <text evidence="1">The sequence shown here is derived from an EMBL/GenBank/DDBJ whole genome shotgun (WGS) entry which is preliminary data.</text>
</comment>
<dbReference type="RefSeq" id="WP_107561952.1">
    <property type="nucleotide sequence ID" value="NZ_NVQC01000017.1"/>
</dbReference>
<reference evidence="1 2" key="1">
    <citation type="submission" date="2017-09" db="EMBL/GenBank/DDBJ databases">
        <title>Bloom of a denitrifying methanotroph, Candidatus Methylomirabilis limnetica, in a deep stratified lake.</title>
        <authorList>
            <person name="Graf J.S."/>
            <person name="Marchant H.K."/>
            <person name="Tienken D."/>
            <person name="Hach P.F."/>
            <person name="Brand A."/>
            <person name="Schubert C.J."/>
            <person name="Kuypers M.M."/>
            <person name="Milucka J."/>
        </authorList>
    </citation>
    <scope>NUCLEOTIDE SEQUENCE [LARGE SCALE GENOMIC DNA]</scope>
    <source>
        <strain evidence="1 2">Zug</strain>
    </source>
</reference>
<dbReference type="Proteomes" id="UP000241436">
    <property type="component" value="Unassembled WGS sequence"/>
</dbReference>
<keyword evidence="1" id="KW-0645">Protease</keyword>
<sequence length="126" mass="13938">MGYVHAEIKLKNPRLPNLKIITVKAMVYTGALTLCIPDHIALQLKLEINSQREVTTADGRKQMVPYVGPIEILFENRNCFVGALVLGDEVLLGAVPMEDMDLIVSPGHRKLIVNPDSPNFPHALVK</sequence>
<name>A0A2T4TYK4_9BACT</name>
<dbReference type="EMBL" id="NVQC01000017">
    <property type="protein sequence ID" value="PTL36205.1"/>
    <property type="molecule type" value="Genomic_DNA"/>
</dbReference>
<dbReference type="InterPro" id="IPR022274">
    <property type="entry name" value="Peptidase_asp_AF0612"/>
</dbReference>
<dbReference type="OrthoDB" id="664884at2"/>